<dbReference type="OrthoDB" id="10680255at2759"/>
<proteinExistence type="predicted"/>
<feature type="compositionally biased region" description="Basic residues" evidence="1">
    <location>
        <begin position="21"/>
        <end position="36"/>
    </location>
</feature>
<dbReference type="VEuPathDB" id="FungiDB:F503_07305"/>
<dbReference type="HOGENOM" id="CLU_549931_0_0_1"/>
<feature type="region of interest" description="Disordered" evidence="1">
    <location>
        <begin position="1"/>
        <end position="39"/>
    </location>
</feature>
<reference evidence="2 3" key="1">
    <citation type="journal article" date="2013" name="BMC Genomics">
        <title>The genome and transcriptome of the pine saprophyte Ophiostoma piceae, and a comparison with the bark beetle-associated pine pathogen Grosmannia clavigera.</title>
        <authorList>
            <person name="Haridas S."/>
            <person name="Wang Y."/>
            <person name="Lim L."/>
            <person name="Massoumi Alamouti S."/>
            <person name="Jackman S."/>
            <person name="Docking R."/>
            <person name="Robertson G."/>
            <person name="Birol I."/>
            <person name="Bohlmann J."/>
            <person name="Breuil C."/>
        </authorList>
    </citation>
    <scope>NUCLEOTIDE SEQUENCE [LARGE SCALE GENOMIC DNA]</scope>
    <source>
        <strain evidence="2 3">UAMH 11346</strain>
    </source>
</reference>
<dbReference type="Proteomes" id="UP000016923">
    <property type="component" value="Unassembled WGS sequence"/>
</dbReference>
<evidence type="ECO:0000256" key="1">
    <source>
        <dbReference type="SAM" id="MobiDB-lite"/>
    </source>
</evidence>
<organism evidence="2 3">
    <name type="scientific">Ophiostoma piceae (strain UAMH 11346)</name>
    <name type="common">Sap stain fungus</name>
    <dbReference type="NCBI Taxonomy" id="1262450"/>
    <lineage>
        <taxon>Eukaryota</taxon>
        <taxon>Fungi</taxon>
        <taxon>Dikarya</taxon>
        <taxon>Ascomycota</taxon>
        <taxon>Pezizomycotina</taxon>
        <taxon>Sordariomycetes</taxon>
        <taxon>Sordariomycetidae</taxon>
        <taxon>Ophiostomatales</taxon>
        <taxon>Ophiostomataceae</taxon>
        <taxon>Ophiostoma</taxon>
    </lineage>
</organism>
<dbReference type="AlphaFoldDB" id="S3C7M3"/>
<evidence type="ECO:0000313" key="2">
    <source>
        <dbReference type="EMBL" id="EPE09529.1"/>
    </source>
</evidence>
<feature type="compositionally biased region" description="Low complexity" evidence="1">
    <location>
        <begin position="455"/>
        <end position="479"/>
    </location>
</feature>
<name>S3C7M3_OPHP1</name>
<dbReference type="EMBL" id="KE148147">
    <property type="protein sequence ID" value="EPE09529.1"/>
    <property type="molecule type" value="Genomic_DNA"/>
</dbReference>
<keyword evidence="3" id="KW-1185">Reference proteome</keyword>
<gene>
    <name evidence="2" type="ORF">F503_07305</name>
</gene>
<sequence>MFDKIRHKSRGDRHDDPSSSSHRHHRQAPPSSHRHRQAYDEPDFAIRPSEAYDVSQPIYSDQVPFSGHTGHSMVPGDGYTQISSEMFRTLMRKAEYFDKLNTLLTNASHTFSQYHVGIHGSDANSVFAALIDSVNEDSNDGSSAASNDSDSVASDSASVISDTSNLRVVVMTKSEHRSWLRLSGLNSSSADIKSGVGRSDWLQPMRHALSEVALSTKRLEMRFGTKHMETAIQQQHNLERLTIESQFFDGRPVDGKATSAKAAFTPKSASVIIANLTDELSVLASRLESVQRKAEAGTVPFCRHVMDLGDDSVSVADRRSHLSRSLSSTIADPRTAHANSSSSQLSVMDVAKGFNLIGLTADTLKNYTPSSRSGSSGLSALALANHTWSRCDDNIRGMLGDEPQCQPDQAQPASLFAQWLFSSSHQYFHDAQVFSIKTLVETARQARANGVCRCATGSSTRSHASSSHGHGHSSRSSGRPPREEEKHRSGREHRHK</sequence>
<protein>
    <submittedName>
        <fullName evidence="2">Uncharacterized protein</fullName>
    </submittedName>
</protein>
<feature type="region of interest" description="Disordered" evidence="1">
    <location>
        <begin position="455"/>
        <end position="496"/>
    </location>
</feature>
<feature type="compositionally biased region" description="Basic residues" evidence="1">
    <location>
        <begin position="1"/>
        <end position="11"/>
    </location>
</feature>
<accession>S3C7M3</accession>
<evidence type="ECO:0000313" key="3">
    <source>
        <dbReference type="Proteomes" id="UP000016923"/>
    </source>
</evidence>